<keyword evidence="7 10" id="KW-0472">Membrane</keyword>
<dbReference type="PROSITE" id="PS52016">
    <property type="entry name" value="TONB_DEPENDENT_REC_3"/>
    <property type="match status" value="1"/>
</dbReference>
<evidence type="ECO:0000256" key="8">
    <source>
        <dbReference type="ARBA" id="ARBA00023170"/>
    </source>
</evidence>
<dbReference type="Gene3D" id="2.40.170.20">
    <property type="entry name" value="TonB-dependent receptor, beta-barrel domain"/>
    <property type="match status" value="1"/>
</dbReference>
<sequence length="1043" mass="115977">MKKLSVFLASLLLAGITLVQAQTVRITGTVTSSEDGMPMPGVSVVVKGTTIGVTTNVDGKYELNVPANAQTLQFSFVGYEMQDVAIAGRSVIDVVMNPESKQIDEVVVVAPYGTFKKESFTGSASAVKTEKLQEIQVSNVTKALEGLSSGIQVTSGLGQPGTTATIRIRGIGSVNASAAPLYVVDGFPFSGDINSIPSQDIENISVLKDASATSLYGSRAANGVIMITTKKGKKDRTQFTAVANIGISTRGIPEYDRLNSAEYMEALWQKVYNYNLANGDDDATARVNASSDLISTYTGGYNPFGVPTGEYVVGTDGKLNPNHTVLWNDSWYDELHQTGIRQDYLVSASGGSEKSKYYISGNYLNEDGIVQSSNYKRYSIRINNEHQLKDWFKLGLNLGASNSEQNYPVSSGSAYVNTFMWSRMIAPIYPVYLRDPNTGELVLDAQGKKQYDYGNSYGRARLYSANSNPLGTIVLDKRVYKDDNISARGFTEISFLKDFKFQVNSSVDYNGYFGLTHQNMEVGDAQSFGGRSTRDYGRSISLSANQLLYYNKSVNNHNIDALIGHESYQYMYNYLSATRTGFPLPDLYELDAAATNESSGSYESNLRLESYLARVNYDYLGKYYLSLSFRTDGSSRFHKDTRWGKFWSVGGSWRISDEEFLKGLSWLNNARLKASYGTTGNDQVGYYAYQALYSTEYANLNYPGFLLSRLGTPNLSWEKNIQINTGIEVRIFDRLSMNFEYYIRKSDDLLFTQPLPPSTGFSGFDANIGAVENRGFDIEVNANLVNTENFTWFLDLNLSHYKNEITKLPQEEMINGNKKWMVGHSIYDYYMRKFAGVDPTDGKSMWYQDVTHIDPVTNEVVVDSVITTKNYSDATRYYTGTSSIPDLVGGVTNSFIYKNFELSFLITFGIGGQVYDSPYAALMHGNLTNGTNFHKDILKAWSPDNTNSNIPINDYDQNVNATSDRFLIDADYISFKNLTIGYNLPKKFLSNYGIANAKLFVTGTNLYLKSKRKGLDPQQSISGNLDNVYTPLRTIAFGINLNF</sequence>
<dbReference type="SUPFAM" id="SSF49464">
    <property type="entry name" value="Carboxypeptidase regulatory domain-like"/>
    <property type="match status" value="1"/>
</dbReference>
<evidence type="ECO:0000256" key="2">
    <source>
        <dbReference type="ARBA" id="ARBA00022448"/>
    </source>
</evidence>
<evidence type="ECO:0000256" key="11">
    <source>
        <dbReference type="RuleBase" id="RU003357"/>
    </source>
</evidence>
<feature type="chain" id="PRO_5029593037" evidence="12">
    <location>
        <begin position="22"/>
        <end position="1043"/>
    </location>
</feature>
<proteinExistence type="inferred from homology"/>
<dbReference type="NCBIfam" id="TIGR04057">
    <property type="entry name" value="SusC_RagA_signa"/>
    <property type="match status" value="1"/>
</dbReference>
<feature type="domain" description="TonB-dependent receptor plug" evidence="14">
    <location>
        <begin position="117"/>
        <end position="224"/>
    </location>
</feature>
<dbReference type="KEGG" id="ttz:FHG85_09055"/>
<dbReference type="GO" id="GO:0015344">
    <property type="term" value="F:siderophore uptake transmembrane transporter activity"/>
    <property type="evidence" value="ECO:0007669"/>
    <property type="project" value="TreeGrafter"/>
</dbReference>
<dbReference type="SUPFAM" id="SSF56935">
    <property type="entry name" value="Porins"/>
    <property type="match status" value="1"/>
</dbReference>
<dbReference type="InterPro" id="IPR012910">
    <property type="entry name" value="Plug_dom"/>
</dbReference>
<evidence type="ECO:0000256" key="1">
    <source>
        <dbReference type="ARBA" id="ARBA00004571"/>
    </source>
</evidence>
<organism evidence="15 16">
    <name type="scientific">Tenuifilum thalassicum</name>
    <dbReference type="NCBI Taxonomy" id="2590900"/>
    <lineage>
        <taxon>Bacteria</taxon>
        <taxon>Pseudomonadati</taxon>
        <taxon>Bacteroidota</taxon>
        <taxon>Bacteroidia</taxon>
        <taxon>Bacteroidales</taxon>
        <taxon>Tenuifilaceae</taxon>
        <taxon>Tenuifilum</taxon>
    </lineage>
</organism>
<dbReference type="PANTHER" id="PTHR30069">
    <property type="entry name" value="TONB-DEPENDENT OUTER MEMBRANE RECEPTOR"/>
    <property type="match status" value="1"/>
</dbReference>
<dbReference type="InterPro" id="IPR023996">
    <property type="entry name" value="TonB-dep_OMP_SusC/RagA"/>
</dbReference>
<dbReference type="InterPro" id="IPR023997">
    <property type="entry name" value="TonB-dep_OMP_SusC/RagA_CS"/>
</dbReference>
<dbReference type="InterPro" id="IPR039426">
    <property type="entry name" value="TonB-dep_rcpt-like"/>
</dbReference>
<dbReference type="NCBIfam" id="TIGR04056">
    <property type="entry name" value="OMP_RagA_SusC"/>
    <property type="match status" value="1"/>
</dbReference>
<dbReference type="Proteomes" id="UP000500961">
    <property type="component" value="Chromosome"/>
</dbReference>
<name>A0A7D4CRZ3_9BACT</name>
<evidence type="ECO:0000256" key="4">
    <source>
        <dbReference type="ARBA" id="ARBA00022692"/>
    </source>
</evidence>
<dbReference type="InterPro" id="IPR000531">
    <property type="entry name" value="Beta-barrel_TonB"/>
</dbReference>
<dbReference type="InterPro" id="IPR008969">
    <property type="entry name" value="CarboxyPept-like_regulatory"/>
</dbReference>
<dbReference type="Gene3D" id="2.60.40.1120">
    <property type="entry name" value="Carboxypeptidase-like, regulatory domain"/>
    <property type="match status" value="1"/>
</dbReference>
<evidence type="ECO:0000259" key="14">
    <source>
        <dbReference type="Pfam" id="PF07715"/>
    </source>
</evidence>
<evidence type="ECO:0000313" key="15">
    <source>
        <dbReference type="EMBL" id="QKG80405.1"/>
    </source>
</evidence>
<feature type="signal peptide" evidence="12">
    <location>
        <begin position="1"/>
        <end position="21"/>
    </location>
</feature>
<keyword evidence="8 15" id="KW-0675">Receptor</keyword>
<dbReference type="Pfam" id="PF00593">
    <property type="entry name" value="TonB_dep_Rec_b-barrel"/>
    <property type="match status" value="1"/>
</dbReference>
<evidence type="ECO:0000256" key="9">
    <source>
        <dbReference type="ARBA" id="ARBA00023237"/>
    </source>
</evidence>
<keyword evidence="2 10" id="KW-0813">Transport</keyword>
<evidence type="ECO:0000313" key="16">
    <source>
        <dbReference type="Proteomes" id="UP000500961"/>
    </source>
</evidence>
<evidence type="ECO:0000259" key="13">
    <source>
        <dbReference type="Pfam" id="PF00593"/>
    </source>
</evidence>
<dbReference type="Pfam" id="PF07715">
    <property type="entry name" value="Plug"/>
    <property type="match status" value="1"/>
</dbReference>
<dbReference type="RefSeq" id="WP_173075094.1">
    <property type="nucleotide sequence ID" value="NZ_CP041345.1"/>
</dbReference>
<reference evidence="15 16" key="1">
    <citation type="submission" date="2019-07" db="EMBL/GenBank/DDBJ databases">
        <title>Thalassofilum flectens gen. nov., sp. nov., a novel moderate thermophilic anaerobe from a shallow sea hot spring in Kunashir Island (Russia), representing a new family in the order Bacteroidales, and proposal of Thalassofilacea fam. nov.</title>
        <authorList>
            <person name="Kochetkova T.V."/>
            <person name="Podosokorskaya O.A."/>
            <person name="Novikov A."/>
            <person name="Elcheninov A.G."/>
            <person name="Toshchakov S.V."/>
            <person name="Kublanov I.V."/>
        </authorList>
    </citation>
    <scope>NUCLEOTIDE SEQUENCE [LARGE SCALE GENOMIC DNA]</scope>
    <source>
        <strain evidence="15 16">38-H</strain>
    </source>
</reference>
<evidence type="ECO:0000256" key="7">
    <source>
        <dbReference type="ARBA" id="ARBA00023136"/>
    </source>
</evidence>
<evidence type="ECO:0000256" key="12">
    <source>
        <dbReference type="SAM" id="SignalP"/>
    </source>
</evidence>
<keyword evidence="9 10" id="KW-0998">Cell outer membrane</keyword>
<accession>A0A7D4CRZ3</accession>
<keyword evidence="3 10" id="KW-1134">Transmembrane beta strand</keyword>
<keyword evidence="4 10" id="KW-0812">Transmembrane</keyword>
<dbReference type="PANTHER" id="PTHR30069:SF29">
    <property type="entry name" value="HEMOGLOBIN AND HEMOGLOBIN-HAPTOGLOBIN-BINDING PROTEIN 1-RELATED"/>
    <property type="match status" value="1"/>
</dbReference>
<dbReference type="AlphaFoldDB" id="A0A7D4CRZ3"/>
<protein>
    <submittedName>
        <fullName evidence="15">TonB-dependent receptor</fullName>
    </submittedName>
</protein>
<dbReference type="Gene3D" id="2.170.130.10">
    <property type="entry name" value="TonB-dependent receptor, plug domain"/>
    <property type="match status" value="1"/>
</dbReference>
<comment type="similarity">
    <text evidence="10 11">Belongs to the TonB-dependent receptor family.</text>
</comment>
<comment type="subcellular location">
    <subcellularLocation>
        <location evidence="1 10">Cell outer membrane</location>
        <topology evidence="1 10">Multi-pass membrane protein</topology>
    </subcellularLocation>
</comment>
<keyword evidence="6 11" id="KW-0798">TonB box</keyword>
<evidence type="ECO:0000256" key="6">
    <source>
        <dbReference type="ARBA" id="ARBA00023077"/>
    </source>
</evidence>
<dbReference type="GO" id="GO:0009279">
    <property type="term" value="C:cell outer membrane"/>
    <property type="evidence" value="ECO:0007669"/>
    <property type="project" value="UniProtKB-SubCell"/>
</dbReference>
<evidence type="ECO:0000256" key="3">
    <source>
        <dbReference type="ARBA" id="ARBA00022452"/>
    </source>
</evidence>
<feature type="domain" description="TonB-dependent receptor-like beta-barrel" evidence="13">
    <location>
        <begin position="453"/>
        <end position="891"/>
    </location>
</feature>
<keyword evidence="16" id="KW-1185">Reference proteome</keyword>
<dbReference type="GO" id="GO:0044718">
    <property type="term" value="P:siderophore transmembrane transport"/>
    <property type="evidence" value="ECO:0007669"/>
    <property type="project" value="TreeGrafter"/>
</dbReference>
<dbReference type="EMBL" id="CP041345">
    <property type="protein sequence ID" value="QKG80405.1"/>
    <property type="molecule type" value="Genomic_DNA"/>
</dbReference>
<dbReference type="InterPro" id="IPR036942">
    <property type="entry name" value="Beta-barrel_TonB_sf"/>
</dbReference>
<dbReference type="Pfam" id="PF13715">
    <property type="entry name" value="CarbopepD_reg_2"/>
    <property type="match status" value="1"/>
</dbReference>
<evidence type="ECO:0000256" key="5">
    <source>
        <dbReference type="ARBA" id="ARBA00022729"/>
    </source>
</evidence>
<keyword evidence="5 12" id="KW-0732">Signal</keyword>
<gene>
    <name evidence="15" type="ORF">FHG85_09055</name>
</gene>
<dbReference type="InterPro" id="IPR037066">
    <property type="entry name" value="Plug_dom_sf"/>
</dbReference>
<evidence type="ECO:0000256" key="10">
    <source>
        <dbReference type="PROSITE-ProRule" id="PRU01360"/>
    </source>
</evidence>